<dbReference type="Proteomes" id="UP001610861">
    <property type="component" value="Unassembled WGS sequence"/>
</dbReference>
<evidence type="ECO:0000313" key="2">
    <source>
        <dbReference type="EMBL" id="MFH8251810.1"/>
    </source>
</evidence>
<dbReference type="EMBL" id="JBIQWL010000006">
    <property type="protein sequence ID" value="MFH8251810.1"/>
    <property type="molecule type" value="Genomic_DNA"/>
</dbReference>
<dbReference type="RefSeq" id="WP_397557264.1">
    <property type="nucleotide sequence ID" value="NZ_JBIQWL010000006.1"/>
</dbReference>
<keyword evidence="1" id="KW-1133">Transmembrane helix</keyword>
<accession>A0ABW7QA86</accession>
<proteinExistence type="predicted"/>
<comment type="caution">
    <text evidence="2">The sequence shown here is derived from an EMBL/GenBank/DDBJ whole genome shotgun (WGS) entry which is preliminary data.</text>
</comment>
<protein>
    <recommendedName>
        <fullName evidence="4">Integral membrane protein</fullName>
    </recommendedName>
</protein>
<gene>
    <name evidence="2" type="ORF">ACH3VR_15700</name>
</gene>
<evidence type="ECO:0008006" key="4">
    <source>
        <dbReference type="Google" id="ProtNLM"/>
    </source>
</evidence>
<feature type="transmembrane region" description="Helical" evidence="1">
    <location>
        <begin position="152"/>
        <end position="172"/>
    </location>
</feature>
<feature type="transmembrane region" description="Helical" evidence="1">
    <location>
        <begin position="89"/>
        <end position="115"/>
    </location>
</feature>
<evidence type="ECO:0000256" key="1">
    <source>
        <dbReference type="SAM" id="Phobius"/>
    </source>
</evidence>
<sequence>MSAPADDVQDAEFEARSRRADHLKERIYLTFAALAVLLAINSHGHPEPVDTLVTLLVTVFGTLLAVFVADIISFVVAHERAMTADERGHAVFASFGTLSAVTVPVIFLVLAALGVMQIETAMRASIITLVATLVVIGWIAVRKVPLKWWQRLIALGAEAALALGVVALQLAAHG</sequence>
<feature type="transmembrane region" description="Helical" evidence="1">
    <location>
        <begin position="26"/>
        <end position="43"/>
    </location>
</feature>
<reference evidence="2 3" key="1">
    <citation type="submission" date="2024-09" db="EMBL/GenBank/DDBJ databases">
        <authorList>
            <person name="Pan X."/>
        </authorList>
    </citation>
    <scope>NUCLEOTIDE SEQUENCE [LARGE SCALE GENOMIC DNA]</scope>
    <source>
        <strain evidence="2 3">B2969</strain>
    </source>
</reference>
<keyword evidence="3" id="KW-1185">Reference proteome</keyword>
<keyword evidence="1" id="KW-0472">Membrane</keyword>
<organism evidence="2 3">
    <name type="scientific">Microbacterium alkaliflavum</name>
    <dbReference type="NCBI Taxonomy" id="3248839"/>
    <lineage>
        <taxon>Bacteria</taxon>
        <taxon>Bacillati</taxon>
        <taxon>Actinomycetota</taxon>
        <taxon>Actinomycetes</taxon>
        <taxon>Micrococcales</taxon>
        <taxon>Microbacteriaceae</taxon>
        <taxon>Microbacterium</taxon>
    </lineage>
</organism>
<evidence type="ECO:0000313" key="3">
    <source>
        <dbReference type="Proteomes" id="UP001610861"/>
    </source>
</evidence>
<feature type="transmembrane region" description="Helical" evidence="1">
    <location>
        <begin position="121"/>
        <end position="140"/>
    </location>
</feature>
<name>A0ABW7QA86_9MICO</name>
<feature type="transmembrane region" description="Helical" evidence="1">
    <location>
        <begin position="55"/>
        <end position="77"/>
    </location>
</feature>
<keyword evidence="1" id="KW-0812">Transmembrane</keyword>